<sequence>MPYGVNMDADEFYRRLQQNEELKKIVGSSLKTHCQNLKEDTKNSSDFSSAQQV</sequence>
<accession>A0AAX3RJV0</accession>
<protein>
    <submittedName>
        <fullName evidence="1">Uncharacterized protein</fullName>
    </submittedName>
</protein>
<evidence type="ECO:0000313" key="2">
    <source>
        <dbReference type="Proteomes" id="UP001214898"/>
    </source>
</evidence>
<organism evidence="1 2">
    <name type="scientific">Bacillus subtilis</name>
    <dbReference type="NCBI Taxonomy" id="1423"/>
    <lineage>
        <taxon>Bacteria</taxon>
        <taxon>Bacillati</taxon>
        <taxon>Bacillota</taxon>
        <taxon>Bacilli</taxon>
        <taxon>Bacillales</taxon>
        <taxon>Bacillaceae</taxon>
        <taxon>Bacillus</taxon>
    </lineage>
</organism>
<proteinExistence type="predicted"/>
<dbReference type="AlphaFoldDB" id="A0AAX3RJV0"/>
<dbReference type="RefSeq" id="WP_228394519.1">
    <property type="nucleotide sequence ID" value="NZ_CP120621.2"/>
</dbReference>
<gene>
    <name evidence="1" type="ORF">P5633_17860</name>
</gene>
<reference evidence="1" key="1">
    <citation type="submission" date="2025-02" db="EMBL/GenBank/DDBJ databases">
        <title>Complete genome sequences of 52 Bacillus and Priestia strains isolated from West-African fermentations and 26 reference strains from the DSMZ collection.</title>
        <authorList>
            <person name="Wiedenbein E.S."/>
            <person name="Canoy T.S."/>
            <person name="Hui Y."/>
            <person name="Parkouda C."/>
            <person name="Dawende C."/>
            <person name="Ametefe E."/>
            <person name="Jespersen L."/>
            <person name="Nielsen D.S."/>
        </authorList>
    </citation>
    <scope>NUCLEOTIDE SEQUENCE</scope>
    <source>
        <strain evidence="1">PRO56</strain>
    </source>
</reference>
<dbReference type="EMBL" id="CP120576">
    <property type="protein sequence ID" value="WEY84171.1"/>
    <property type="molecule type" value="Genomic_DNA"/>
</dbReference>
<evidence type="ECO:0000313" key="1">
    <source>
        <dbReference type="EMBL" id="WEY84171.1"/>
    </source>
</evidence>
<name>A0AAX3RJV0_BACIU</name>
<dbReference type="Proteomes" id="UP001214898">
    <property type="component" value="Chromosome"/>
</dbReference>